<dbReference type="AlphaFoldDB" id="A0A0F9NKX9"/>
<organism evidence="1">
    <name type="scientific">marine sediment metagenome</name>
    <dbReference type="NCBI Taxonomy" id="412755"/>
    <lineage>
        <taxon>unclassified sequences</taxon>
        <taxon>metagenomes</taxon>
        <taxon>ecological metagenomes</taxon>
    </lineage>
</organism>
<sequence>MAKLRKDIFLIAKAFNTDSASWQPAAGVLGLGVTKFYPGYFEPLSEIYFEATWEHIAGEGINGPEITKVRLYDKTNSVQIVEISVTNDPGFHRVRSGNLMGTLGTGNRELYVQISRSGGSVPSTSLYTARLIVIQNGTIIKTATYWQVGDDDMTVSAGPIEVSDPARMWNDFDNYDGTLDFFFQTTHAMEVGATNSTITLYDMDNTANIGSVRTSSLSFVFGEDLTVSPNNNARHTVRMQSTGGPFFGSSIKIAHYVITQDGEGTPLTKTECPIQVTKSTFLGSSTSYSPANRKWCGYDPADYVDVTIPSGSAEYTMKVTGGTGYVKLIKDTTDIANSEVTTTSATHERVTGVDITLPTSETDVSADAKVSAGGNTVSISSMRILLYLIEIQPVDTPMLLNIGDAWKSVDSMKINIDDVWKDVVGAQINIGDAWKTIF</sequence>
<name>A0A0F9NKX9_9ZZZZ</name>
<proteinExistence type="predicted"/>
<evidence type="ECO:0000313" key="1">
    <source>
        <dbReference type="EMBL" id="KKN18599.1"/>
    </source>
</evidence>
<gene>
    <name evidence="1" type="ORF">LCGC14_0954230</name>
</gene>
<dbReference type="EMBL" id="LAZR01003411">
    <property type="protein sequence ID" value="KKN18599.1"/>
    <property type="molecule type" value="Genomic_DNA"/>
</dbReference>
<comment type="caution">
    <text evidence="1">The sequence shown here is derived from an EMBL/GenBank/DDBJ whole genome shotgun (WGS) entry which is preliminary data.</text>
</comment>
<accession>A0A0F9NKX9</accession>
<reference evidence="1" key="1">
    <citation type="journal article" date="2015" name="Nature">
        <title>Complex archaea that bridge the gap between prokaryotes and eukaryotes.</title>
        <authorList>
            <person name="Spang A."/>
            <person name="Saw J.H."/>
            <person name="Jorgensen S.L."/>
            <person name="Zaremba-Niedzwiedzka K."/>
            <person name="Martijn J."/>
            <person name="Lind A.E."/>
            <person name="van Eijk R."/>
            <person name="Schleper C."/>
            <person name="Guy L."/>
            <person name="Ettema T.J."/>
        </authorList>
    </citation>
    <scope>NUCLEOTIDE SEQUENCE</scope>
</reference>
<protein>
    <submittedName>
        <fullName evidence="1">Uncharacterized protein</fullName>
    </submittedName>
</protein>